<feature type="signal peptide" evidence="1">
    <location>
        <begin position="1"/>
        <end position="16"/>
    </location>
</feature>
<accession>A0A1L7UIX4</accession>
<dbReference type="GeneID" id="65094677"/>
<reference evidence="3" key="1">
    <citation type="journal article" date="2016" name="Genome Biol. Evol.">
        <title>Comparative 'omics' of the Fusarium fujikuroi species complex highlights differences in genetic potential and metabolite synthesis.</title>
        <authorList>
            <person name="Niehaus E.-M."/>
            <person name="Muensterkoetter M."/>
            <person name="Proctor R.H."/>
            <person name="Brown D.W."/>
            <person name="Sharon A."/>
            <person name="Idan Y."/>
            <person name="Oren-Young L."/>
            <person name="Sieber C.M."/>
            <person name="Novak O."/>
            <person name="Pencik A."/>
            <person name="Tarkowska D."/>
            <person name="Hromadova K."/>
            <person name="Freeman S."/>
            <person name="Maymon M."/>
            <person name="Elazar M."/>
            <person name="Youssef S.A."/>
            <person name="El-Shabrawy E.S.M."/>
            <person name="Shalaby A.B.A."/>
            <person name="Houterman P."/>
            <person name="Brock N.L."/>
            <person name="Burkhardt I."/>
            <person name="Tsavkelova E.A."/>
            <person name="Dickschat J.S."/>
            <person name="Galuszka P."/>
            <person name="Gueldener U."/>
            <person name="Tudzynski B."/>
        </authorList>
    </citation>
    <scope>NUCLEOTIDE SEQUENCE [LARGE SCALE GENOMIC DNA]</scope>
    <source>
        <strain evidence="3">MRC7560</strain>
    </source>
</reference>
<evidence type="ECO:0000313" key="2">
    <source>
        <dbReference type="EMBL" id="CVL09162.1"/>
    </source>
</evidence>
<dbReference type="EMBL" id="FCQH01000032">
    <property type="protein sequence ID" value="CVL09162.1"/>
    <property type="molecule type" value="Genomic_DNA"/>
</dbReference>
<dbReference type="AlphaFoldDB" id="A0A1L7UIX4"/>
<gene>
    <name evidence="2" type="ORF">FMAN_15437</name>
</gene>
<sequence length="147" mass="16090">MLVLALLGCLAAVAEGASLGCEQRLVTCNHVWTNAEIANLPHDETPVEGDVNDIIARIDDYEEETNEEAEYCLCGDPVIRAQDPSGAIAATYSWGKRIEVTFLVRRFRKTCPPSRLVREVCNVQQGGNNAFWGVSVVENGNVHCGEQ</sequence>
<protein>
    <submittedName>
        <fullName evidence="2">Uncharacterized protein</fullName>
    </submittedName>
</protein>
<comment type="caution">
    <text evidence="2">The sequence shown here is derived from an EMBL/GenBank/DDBJ whole genome shotgun (WGS) entry which is preliminary data.</text>
</comment>
<dbReference type="VEuPathDB" id="FungiDB:FMAN_15437"/>
<proteinExistence type="predicted"/>
<dbReference type="Proteomes" id="UP000184255">
    <property type="component" value="Unassembled WGS sequence"/>
</dbReference>
<dbReference type="RefSeq" id="XP_041691496.1">
    <property type="nucleotide sequence ID" value="XM_041826160.1"/>
</dbReference>
<feature type="chain" id="PRO_5012769711" evidence="1">
    <location>
        <begin position="17"/>
        <end position="147"/>
    </location>
</feature>
<evidence type="ECO:0000256" key="1">
    <source>
        <dbReference type="SAM" id="SignalP"/>
    </source>
</evidence>
<name>A0A1L7UIX4_FUSMA</name>
<organism evidence="2 3">
    <name type="scientific">Fusarium mangiferae</name>
    <name type="common">Mango malformation disease fungus</name>
    <dbReference type="NCBI Taxonomy" id="192010"/>
    <lineage>
        <taxon>Eukaryota</taxon>
        <taxon>Fungi</taxon>
        <taxon>Dikarya</taxon>
        <taxon>Ascomycota</taxon>
        <taxon>Pezizomycotina</taxon>
        <taxon>Sordariomycetes</taxon>
        <taxon>Hypocreomycetidae</taxon>
        <taxon>Hypocreales</taxon>
        <taxon>Nectriaceae</taxon>
        <taxon>Fusarium</taxon>
        <taxon>Fusarium fujikuroi species complex</taxon>
    </lineage>
</organism>
<keyword evidence="1" id="KW-0732">Signal</keyword>
<keyword evidence="3" id="KW-1185">Reference proteome</keyword>
<evidence type="ECO:0000313" key="3">
    <source>
        <dbReference type="Proteomes" id="UP000184255"/>
    </source>
</evidence>